<dbReference type="Proteomes" id="UP000760494">
    <property type="component" value="Unassembled WGS sequence"/>
</dbReference>
<dbReference type="Gene3D" id="2.40.128.480">
    <property type="entry name" value="Rhodococcus equi virulence-associated protein"/>
    <property type="match status" value="1"/>
</dbReference>
<accession>A0A0I9XGB7</accession>
<dbReference type="AlphaFoldDB" id="A0A0I9XGB7"/>
<gene>
    <name evidence="1" type="ORF">C2S_13989</name>
</gene>
<dbReference type="Pfam" id="PF05526">
    <property type="entry name" value="R_equi_Vir"/>
    <property type="match status" value="1"/>
</dbReference>
<reference evidence="1" key="1">
    <citation type="submission" date="2019-05" db="EMBL/GenBank/DDBJ databases">
        <authorList>
            <person name="Piombo E."/>
        </authorList>
    </citation>
    <scope>NUCLEOTIDE SEQUENCE</scope>
    <source>
        <strain evidence="1">C2S</strain>
    </source>
</reference>
<sequence length="183" mass="18883">MAAVAQSNSVSYDTFEKLVASQNGGQLPSDLDSFYKYILAQPEGPSDLAALAATTATKADPANNAADLAAAPEVKAAGFSNQTSANGSVINLWVYQRVYINALGKTCTINMGGITPGFPGGATFGTLYYDNASDLSGDCDVVFTGFITYFALYFRKNGSLYATYQSGNVGAATGVAGGTGSWS</sequence>
<evidence type="ECO:0000313" key="2">
    <source>
        <dbReference type="Proteomes" id="UP000760494"/>
    </source>
</evidence>
<dbReference type="InterPro" id="IPR008810">
    <property type="entry name" value="R_equi_Vir"/>
</dbReference>
<name>A0A0I9XGB7_FUSFU</name>
<comment type="caution">
    <text evidence="1">The sequence shown here is derived from an EMBL/GenBank/DDBJ whole genome shotgun (WGS) entry which is preliminary data.</text>
</comment>
<organism evidence="1 2">
    <name type="scientific">Fusarium fujikuroi</name>
    <name type="common">Bakanae and foot rot disease fungus</name>
    <name type="synonym">Gibberella fujikuroi</name>
    <dbReference type="NCBI Taxonomy" id="5127"/>
    <lineage>
        <taxon>Eukaryota</taxon>
        <taxon>Fungi</taxon>
        <taxon>Dikarya</taxon>
        <taxon>Ascomycota</taxon>
        <taxon>Pezizomycotina</taxon>
        <taxon>Sordariomycetes</taxon>
        <taxon>Hypocreomycetidae</taxon>
        <taxon>Hypocreales</taxon>
        <taxon>Nectriaceae</taxon>
        <taxon>Fusarium</taxon>
        <taxon>Fusarium fujikuroi species complex</taxon>
    </lineage>
</organism>
<dbReference type="EMBL" id="CABFJX010000023">
    <property type="protein sequence ID" value="VTT58619.1"/>
    <property type="molecule type" value="Genomic_DNA"/>
</dbReference>
<dbReference type="InterPro" id="IPR038625">
    <property type="entry name" value="R_equi_Vir_sf"/>
</dbReference>
<evidence type="ECO:0000313" key="1">
    <source>
        <dbReference type="EMBL" id="VTT58619.1"/>
    </source>
</evidence>
<proteinExistence type="predicted"/>
<protein>
    <submittedName>
        <fullName evidence="1">Uncharacterized protein</fullName>
    </submittedName>
</protein>